<comment type="caution">
    <text evidence="2">The sequence shown here is derived from an EMBL/GenBank/DDBJ whole genome shotgun (WGS) entry which is preliminary data.</text>
</comment>
<keyword evidence="1" id="KW-0472">Membrane</keyword>
<dbReference type="RefSeq" id="WP_184029774.1">
    <property type="nucleotide sequence ID" value="NZ_JACHFN010000009.1"/>
</dbReference>
<keyword evidence="3" id="KW-1185">Reference proteome</keyword>
<feature type="transmembrane region" description="Helical" evidence="1">
    <location>
        <begin position="37"/>
        <end position="56"/>
    </location>
</feature>
<organism evidence="2 3">
    <name type="scientific">Deinococcus budaensis</name>
    <dbReference type="NCBI Taxonomy" id="1665626"/>
    <lineage>
        <taxon>Bacteria</taxon>
        <taxon>Thermotogati</taxon>
        <taxon>Deinococcota</taxon>
        <taxon>Deinococci</taxon>
        <taxon>Deinococcales</taxon>
        <taxon>Deinococcaceae</taxon>
        <taxon>Deinococcus</taxon>
    </lineage>
</organism>
<keyword evidence="1" id="KW-1133">Transmembrane helix</keyword>
<feature type="transmembrane region" description="Helical" evidence="1">
    <location>
        <begin position="101"/>
        <end position="127"/>
    </location>
</feature>
<evidence type="ECO:0000313" key="2">
    <source>
        <dbReference type="EMBL" id="MBB5235092.1"/>
    </source>
</evidence>
<reference evidence="2 3" key="1">
    <citation type="submission" date="2020-08" db="EMBL/GenBank/DDBJ databases">
        <title>Genomic Encyclopedia of Type Strains, Phase IV (KMG-IV): sequencing the most valuable type-strain genomes for metagenomic binning, comparative biology and taxonomic classification.</title>
        <authorList>
            <person name="Goeker M."/>
        </authorList>
    </citation>
    <scope>NUCLEOTIDE SEQUENCE [LARGE SCALE GENOMIC DNA]</scope>
    <source>
        <strain evidence="2 3">DSM 101791</strain>
    </source>
</reference>
<proteinExistence type="predicted"/>
<evidence type="ECO:0000256" key="1">
    <source>
        <dbReference type="SAM" id="Phobius"/>
    </source>
</evidence>
<evidence type="ECO:0008006" key="4">
    <source>
        <dbReference type="Google" id="ProtNLM"/>
    </source>
</evidence>
<sequence>MQRQALRWLEGLCLGTPLLVALGAAWAWQSGAELDWRSEAGAVALLLPALGLLWWAARATTLHGTARALTWTGWVLVGQAFLSLGLGAADMTETLPGASPVVLALSGGLGTFLSLLPGLGLLALAAVMRQVADLLQDEELTV</sequence>
<accession>A0A7W8GGB0</accession>
<name>A0A7W8GGB0_9DEIO</name>
<dbReference type="AlphaFoldDB" id="A0A7W8GGB0"/>
<feature type="transmembrane region" description="Helical" evidence="1">
    <location>
        <begin position="68"/>
        <end position="89"/>
    </location>
</feature>
<keyword evidence="1" id="KW-0812">Transmembrane</keyword>
<dbReference type="Proteomes" id="UP000525389">
    <property type="component" value="Unassembled WGS sequence"/>
</dbReference>
<dbReference type="EMBL" id="JACHFN010000009">
    <property type="protein sequence ID" value="MBB5235092.1"/>
    <property type="molecule type" value="Genomic_DNA"/>
</dbReference>
<protein>
    <recommendedName>
        <fullName evidence="4">DUF2975 domain-containing protein</fullName>
    </recommendedName>
</protein>
<gene>
    <name evidence="2" type="ORF">HNQ09_002540</name>
</gene>
<evidence type="ECO:0000313" key="3">
    <source>
        <dbReference type="Proteomes" id="UP000525389"/>
    </source>
</evidence>